<feature type="transmembrane region" description="Helical" evidence="5">
    <location>
        <begin position="78"/>
        <end position="98"/>
    </location>
</feature>
<sequence length="136" mass="14680">MTPLVEAILRSRWFVLLARLALTFVFWSAGLAGIFDFPAKVAEMRQVGLSPAPAYAVAVTLVQLGGAALVISNRWAWLGAGGLGVFLAMTIPIAHPFWTMSEPQRTFEFYVVLEHVSLIGGLMVAAALGQRTHAGR</sequence>
<comment type="subcellular location">
    <subcellularLocation>
        <location evidence="1">Membrane</location>
        <topology evidence="1">Multi-pass membrane protein</topology>
    </subcellularLocation>
</comment>
<feature type="transmembrane region" description="Helical" evidence="5">
    <location>
        <begin position="54"/>
        <end position="71"/>
    </location>
</feature>
<feature type="transmembrane region" description="Helical" evidence="5">
    <location>
        <begin position="12"/>
        <end position="34"/>
    </location>
</feature>
<keyword evidence="2 5" id="KW-0812">Transmembrane</keyword>
<evidence type="ECO:0000256" key="3">
    <source>
        <dbReference type="ARBA" id="ARBA00022989"/>
    </source>
</evidence>
<dbReference type="InterPro" id="IPR032808">
    <property type="entry name" value="DoxX"/>
</dbReference>
<protein>
    <submittedName>
        <fullName evidence="6">DoxX family protein</fullName>
    </submittedName>
</protein>
<dbReference type="OrthoDB" id="6522672at2"/>
<dbReference type="RefSeq" id="WP_042582113.1">
    <property type="nucleotide sequence ID" value="NZ_JXQQ01000097.1"/>
</dbReference>
<reference evidence="6 7" key="1">
    <citation type="submission" date="2014-12" db="EMBL/GenBank/DDBJ databases">
        <title>16Stimator: statistical estimation of ribosomal gene copy numbers from draft genome assemblies.</title>
        <authorList>
            <person name="Perisin M.A."/>
            <person name="Vetter M."/>
            <person name="Gilbert J.A."/>
            <person name="Bergelson J."/>
        </authorList>
    </citation>
    <scope>NUCLEOTIDE SEQUENCE [LARGE SCALE GENOMIC DNA]</scope>
    <source>
        <strain evidence="6 7">MEDvA23</strain>
    </source>
</reference>
<keyword evidence="4 5" id="KW-0472">Membrane</keyword>
<dbReference type="GO" id="GO:0016020">
    <property type="term" value="C:membrane"/>
    <property type="evidence" value="ECO:0007669"/>
    <property type="project" value="UniProtKB-SubCell"/>
</dbReference>
<proteinExistence type="predicted"/>
<gene>
    <name evidence="6" type="ORF">RT97_27910</name>
</gene>
<evidence type="ECO:0000256" key="4">
    <source>
        <dbReference type="ARBA" id="ARBA00023136"/>
    </source>
</evidence>
<evidence type="ECO:0000313" key="7">
    <source>
        <dbReference type="Proteomes" id="UP000032067"/>
    </source>
</evidence>
<evidence type="ECO:0000256" key="5">
    <source>
        <dbReference type="SAM" id="Phobius"/>
    </source>
</evidence>
<dbReference type="EMBL" id="JXQQ01000097">
    <property type="protein sequence ID" value="KIQ20489.1"/>
    <property type="molecule type" value="Genomic_DNA"/>
</dbReference>
<accession>A0A0D0LPL4</accession>
<feature type="transmembrane region" description="Helical" evidence="5">
    <location>
        <begin position="110"/>
        <end position="129"/>
    </location>
</feature>
<name>A0A0D0LPL4_VARPD</name>
<organism evidence="6 7">
    <name type="scientific">Variovorax paradoxus</name>
    <dbReference type="NCBI Taxonomy" id="34073"/>
    <lineage>
        <taxon>Bacteria</taxon>
        <taxon>Pseudomonadati</taxon>
        <taxon>Pseudomonadota</taxon>
        <taxon>Betaproteobacteria</taxon>
        <taxon>Burkholderiales</taxon>
        <taxon>Comamonadaceae</taxon>
        <taxon>Variovorax</taxon>
    </lineage>
</organism>
<evidence type="ECO:0000313" key="6">
    <source>
        <dbReference type="EMBL" id="KIQ20489.1"/>
    </source>
</evidence>
<dbReference type="Pfam" id="PF07681">
    <property type="entry name" value="DoxX"/>
    <property type="match status" value="1"/>
</dbReference>
<comment type="caution">
    <text evidence="6">The sequence shown here is derived from an EMBL/GenBank/DDBJ whole genome shotgun (WGS) entry which is preliminary data.</text>
</comment>
<evidence type="ECO:0000256" key="2">
    <source>
        <dbReference type="ARBA" id="ARBA00022692"/>
    </source>
</evidence>
<dbReference type="Proteomes" id="UP000032067">
    <property type="component" value="Unassembled WGS sequence"/>
</dbReference>
<keyword evidence="3 5" id="KW-1133">Transmembrane helix</keyword>
<dbReference type="AlphaFoldDB" id="A0A0D0LPL4"/>
<evidence type="ECO:0000256" key="1">
    <source>
        <dbReference type="ARBA" id="ARBA00004141"/>
    </source>
</evidence>